<evidence type="ECO:0000313" key="2">
    <source>
        <dbReference type="EMBL" id="PKU41971.1"/>
    </source>
</evidence>
<evidence type="ECO:0000313" key="3">
    <source>
        <dbReference type="Proteomes" id="UP000233556"/>
    </source>
</evidence>
<sequence>MRQPLWVTFISGATQTHPLDLQDELVVRNIRDHKRLVEEKIDLSGLLFIKSETDGLEWCHTSTQNDRLAKLPEVYEVSSSPSPRCITISPCSMEAESEEGEESSPPEAMGQVSPLPATCILATSGDLPTKGTEGPRQKSIMSLLWDSDLGAD</sequence>
<feature type="region of interest" description="Disordered" evidence="1">
    <location>
        <begin position="79"/>
        <end position="140"/>
    </location>
</feature>
<accession>A0A2I0U7I2</accession>
<keyword evidence="3" id="KW-1185">Reference proteome</keyword>
<organism evidence="2 3">
    <name type="scientific">Limosa lapponica baueri</name>
    <dbReference type="NCBI Taxonomy" id="1758121"/>
    <lineage>
        <taxon>Eukaryota</taxon>
        <taxon>Metazoa</taxon>
        <taxon>Chordata</taxon>
        <taxon>Craniata</taxon>
        <taxon>Vertebrata</taxon>
        <taxon>Euteleostomi</taxon>
        <taxon>Archelosauria</taxon>
        <taxon>Archosauria</taxon>
        <taxon>Dinosauria</taxon>
        <taxon>Saurischia</taxon>
        <taxon>Theropoda</taxon>
        <taxon>Coelurosauria</taxon>
        <taxon>Aves</taxon>
        <taxon>Neognathae</taxon>
        <taxon>Neoaves</taxon>
        <taxon>Charadriiformes</taxon>
        <taxon>Scolopacidae</taxon>
        <taxon>Limosa</taxon>
    </lineage>
</organism>
<dbReference type="Proteomes" id="UP000233556">
    <property type="component" value="Unassembled WGS sequence"/>
</dbReference>
<feature type="compositionally biased region" description="Acidic residues" evidence="1">
    <location>
        <begin position="95"/>
        <end position="104"/>
    </location>
</feature>
<evidence type="ECO:0000256" key="1">
    <source>
        <dbReference type="SAM" id="MobiDB-lite"/>
    </source>
</evidence>
<dbReference type="AlphaFoldDB" id="A0A2I0U7I2"/>
<reference evidence="3" key="1">
    <citation type="submission" date="2017-11" db="EMBL/GenBank/DDBJ databases">
        <authorList>
            <person name="Lima N.C."/>
            <person name="Parody-Merino A.M."/>
            <person name="Battley P.F."/>
            <person name="Fidler A.E."/>
            <person name="Prosdocimi F."/>
        </authorList>
    </citation>
    <scope>NUCLEOTIDE SEQUENCE [LARGE SCALE GENOMIC DNA]</scope>
</reference>
<name>A0A2I0U7I2_LIMLA</name>
<reference evidence="3" key="2">
    <citation type="submission" date="2017-12" db="EMBL/GenBank/DDBJ databases">
        <title>Genome sequence of the Bar-tailed Godwit (Limosa lapponica baueri).</title>
        <authorList>
            <person name="Lima N.C.B."/>
            <person name="Parody-Merino A.M."/>
            <person name="Battley P.F."/>
            <person name="Fidler A.E."/>
            <person name="Prosdocimi F."/>
        </authorList>
    </citation>
    <scope>NUCLEOTIDE SEQUENCE [LARGE SCALE GENOMIC DNA]</scope>
</reference>
<dbReference type="EMBL" id="KZ506048">
    <property type="protein sequence ID" value="PKU41971.1"/>
    <property type="molecule type" value="Genomic_DNA"/>
</dbReference>
<gene>
    <name evidence="2" type="ORF">llap_7716</name>
</gene>
<proteinExistence type="predicted"/>
<protein>
    <submittedName>
        <fullName evidence="2">Gamma-soluble nsf attachment protein</fullName>
    </submittedName>
</protein>